<dbReference type="PIRSF" id="PIRSF002808">
    <property type="entry name" value="Hexose_phosphate_transp"/>
    <property type="match status" value="1"/>
</dbReference>
<feature type="transmembrane region" description="Helical" evidence="5">
    <location>
        <begin position="7"/>
        <end position="24"/>
    </location>
</feature>
<dbReference type="PANTHER" id="PTHR11662:SF285">
    <property type="entry name" value="HEXURONATE TRANSPORTER"/>
    <property type="match status" value="1"/>
</dbReference>
<dbReference type="InterPro" id="IPR050382">
    <property type="entry name" value="MFS_Na/Anion_cotransporter"/>
</dbReference>
<evidence type="ECO:0000313" key="7">
    <source>
        <dbReference type="EMBL" id="MBK1840864.1"/>
    </source>
</evidence>
<feature type="domain" description="Major facilitator superfamily (MFS) profile" evidence="6">
    <location>
        <begin position="11"/>
        <end position="413"/>
    </location>
</feature>
<gene>
    <name evidence="7" type="ORF">JHL17_26015</name>
</gene>
<dbReference type="Gene3D" id="1.20.1250.20">
    <property type="entry name" value="MFS general substrate transporter like domains"/>
    <property type="match status" value="2"/>
</dbReference>
<feature type="transmembrane region" description="Helical" evidence="5">
    <location>
        <begin position="139"/>
        <end position="159"/>
    </location>
</feature>
<feature type="transmembrane region" description="Helical" evidence="5">
    <location>
        <begin position="267"/>
        <end position="288"/>
    </location>
</feature>
<dbReference type="PANTHER" id="PTHR11662">
    <property type="entry name" value="SOLUTE CARRIER FAMILY 17"/>
    <property type="match status" value="1"/>
</dbReference>
<reference evidence="8" key="1">
    <citation type="submission" date="2021-01" db="EMBL/GenBank/DDBJ databases">
        <title>Genome public.</title>
        <authorList>
            <person name="Liu C."/>
            <person name="Sun Q."/>
        </authorList>
    </citation>
    <scope>NUCLEOTIDE SEQUENCE [LARGE SCALE GENOMIC DNA]</scope>
    <source>
        <strain evidence="8">YIM B02556</strain>
    </source>
</reference>
<feature type="transmembrane region" description="Helical" evidence="5">
    <location>
        <begin position="359"/>
        <end position="383"/>
    </location>
</feature>
<dbReference type="Pfam" id="PF07690">
    <property type="entry name" value="MFS_1"/>
    <property type="match status" value="1"/>
</dbReference>
<accession>A0ABS1FBS5</accession>
<dbReference type="CDD" id="cd17319">
    <property type="entry name" value="MFS_ExuT_GudP_like"/>
    <property type="match status" value="1"/>
</dbReference>
<feature type="transmembrane region" description="Helical" evidence="5">
    <location>
        <begin position="389"/>
        <end position="409"/>
    </location>
</feature>
<evidence type="ECO:0000256" key="2">
    <source>
        <dbReference type="ARBA" id="ARBA00022692"/>
    </source>
</evidence>
<sequence length="431" mass="47050">MRKIGNVRWWIIGLVTLGTIINYIDRNALGVLAPQLKEVLNFTTQEYSYIVAAFQIAYTIMQPVCGYLTDVIGLKFGYALFALLWGTAAALHAFAGGWVSMAVFRAMLGFSEAAAIPSGVKASTLWFPAKERSIATGWFNTGTSIGAMIATPLVIWLSVTWSWQASFIVTGLLGVAMAGIWLVLYDNPDKHPRLSKEEYEYIQAGQEPSTGDARPALRDILSRRKFWGIALARFLSEPAWQTFSFWIPMYMVTVRGMDIKQFALFGWLPFLAADVGGVLGGYLSPYLTRTFRMSLINSRIAGVGIGAVCMIGPGLISFASDPLTAILLFSLGSFAHQMLSGLLYAIVTDAFEKNEVATITGLGGMFGWTGGLLFSLVIGQLANTIGYEPLFACLTVFDLLAFFITLAVFRQSRKPDSPDTASKPRVAIPGE</sequence>
<evidence type="ECO:0000256" key="1">
    <source>
        <dbReference type="ARBA" id="ARBA00004141"/>
    </source>
</evidence>
<organism evidence="7 8">
    <name type="scientific">Azospirillum endophyticum</name>
    <dbReference type="NCBI Taxonomy" id="2800326"/>
    <lineage>
        <taxon>Bacteria</taxon>
        <taxon>Pseudomonadati</taxon>
        <taxon>Pseudomonadota</taxon>
        <taxon>Alphaproteobacteria</taxon>
        <taxon>Rhodospirillales</taxon>
        <taxon>Azospirillaceae</taxon>
        <taxon>Azospirillum</taxon>
    </lineage>
</organism>
<evidence type="ECO:0000256" key="3">
    <source>
        <dbReference type="ARBA" id="ARBA00022989"/>
    </source>
</evidence>
<dbReference type="InterPro" id="IPR036259">
    <property type="entry name" value="MFS_trans_sf"/>
</dbReference>
<evidence type="ECO:0000256" key="4">
    <source>
        <dbReference type="ARBA" id="ARBA00023136"/>
    </source>
</evidence>
<feature type="transmembrane region" description="Helical" evidence="5">
    <location>
        <begin position="47"/>
        <end position="69"/>
    </location>
</feature>
<dbReference type="RefSeq" id="WP_200197593.1">
    <property type="nucleotide sequence ID" value="NZ_JAENHM010000070.1"/>
</dbReference>
<evidence type="ECO:0000259" key="6">
    <source>
        <dbReference type="PROSITE" id="PS50850"/>
    </source>
</evidence>
<dbReference type="InterPro" id="IPR011701">
    <property type="entry name" value="MFS"/>
</dbReference>
<name>A0ABS1FBS5_9PROT</name>
<evidence type="ECO:0000256" key="5">
    <source>
        <dbReference type="SAM" id="Phobius"/>
    </source>
</evidence>
<comment type="subcellular location">
    <subcellularLocation>
        <location evidence="1">Membrane</location>
        <topology evidence="1">Multi-pass membrane protein</topology>
    </subcellularLocation>
</comment>
<keyword evidence="4 5" id="KW-0472">Membrane</keyword>
<dbReference type="SUPFAM" id="SSF103473">
    <property type="entry name" value="MFS general substrate transporter"/>
    <property type="match status" value="1"/>
</dbReference>
<dbReference type="EMBL" id="JAENHM010000070">
    <property type="protein sequence ID" value="MBK1840864.1"/>
    <property type="molecule type" value="Genomic_DNA"/>
</dbReference>
<feature type="transmembrane region" description="Helical" evidence="5">
    <location>
        <begin position="325"/>
        <end position="347"/>
    </location>
</feature>
<feature type="transmembrane region" description="Helical" evidence="5">
    <location>
        <begin position="165"/>
        <end position="185"/>
    </location>
</feature>
<dbReference type="InterPro" id="IPR000849">
    <property type="entry name" value="Sugar_P_transporter"/>
</dbReference>
<feature type="transmembrane region" description="Helical" evidence="5">
    <location>
        <begin position="300"/>
        <end position="319"/>
    </location>
</feature>
<dbReference type="InterPro" id="IPR020846">
    <property type="entry name" value="MFS_dom"/>
</dbReference>
<keyword evidence="2 5" id="KW-0812">Transmembrane</keyword>
<feature type="transmembrane region" description="Helical" evidence="5">
    <location>
        <begin position="76"/>
        <end position="95"/>
    </location>
</feature>
<keyword evidence="8" id="KW-1185">Reference proteome</keyword>
<proteinExistence type="predicted"/>
<keyword evidence="3 5" id="KW-1133">Transmembrane helix</keyword>
<comment type="caution">
    <text evidence="7">The sequence shown here is derived from an EMBL/GenBank/DDBJ whole genome shotgun (WGS) entry which is preliminary data.</text>
</comment>
<dbReference type="PROSITE" id="PS50850">
    <property type="entry name" value="MFS"/>
    <property type="match status" value="1"/>
</dbReference>
<dbReference type="Proteomes" id="UP000652760">
    <property type="component" value="Unassembled WGS sequence"/>
</dbReference>
<evidence type="ECO:0000313" key="8">
    <source>
        <dbReference type="Proteomes" id="UP000652760"/>
    </source>
</evidence>
<protein>
    <submittedName>
        <fullName evidence="7">MFS transporter</fullName>
    </submittedName>
</protein>